<dbReference type="InterPro" id="IPR037522">
    <property type="entry name" value="HD_GYP_dom"/>
</dbReference>
<dbReference type="EMBL" id="FUWM01000005">
    <property type="protein sequence ID" value="SJZ39055.1"/>
    <property type="molecule type" value="Genomic_DNA"/>
</dbReference>
<evidence type="ECO:0000259" key="1">
    <source>
        <dbReference type="PROSITE" id="PS51831"/>
    </source>
</evidence>
<evidence type="ECO:0000313" key="4">
    <source>
        <dbReference type="Proteomes" id="UP000190625"/>
    </source>
</evidence>
<dbReference type="InterPro" id="IPR029016">
    <property type="entry name" value="GAF-like_dom_sf"/>
</dbReference>
<dbReference type="Pfam" id="PF13487">
    <property type="entry name" value="HD_5"/>
    <property type="match status" value="1"/>
</dbReference>
<keyword evidence="4" id="KW-1185">Reference proteome</keyword>
<dbReference type="Pfam" id="PF01590">
    <property type="entry name" value="GAF"/>
    <property type="match status" value="1"/>
</dbReference>
<dbReference type="PANTHER" id="PTHR43155">
    <property type="entry name" value="CYCLIC DI-GMP PHOSPHODIESTERASE PA4108-RELATED"/>
    <property type="match status" value="1"/>
</dbReference>
<evidence type="ECO:0000259" key="2">
    <source>
        <dbReference type="PROSITE" id="PS51832"/>
    </source>
</evidence>
<dbReference type="InterPro" id="IPR006674">
    <property type="entry name" value="HD_domain"/>
</dbReference>
<proteinExistence type="predicted"/>
<reference evidence="4" key="1">
    <citation type="submission" date="2017-02" db="EMBL/GenBank/DDBJ databases">
        <authorList>
            <person name="Varghese N."/>
            <person name="Submissions S."/>
        </authorList>
    </citation>
    <scope>NUCLEOTIDE SEQUENCE [LARGE SCALE GENOMIC DNA]</scope>
    <source>
        <strain evidence="4">ATCC BAA-73</strain>
    </source>
</reference>
<dbReference type="PROSITE" id="PS51832">
    <property type="entry name" value="HD_GYP"/>
    <property type="match status" value="1"/>
</dbReference>
<evidence type="ECO:0000313" key="3">
    <source>
        <dbReference type="EMBL" id="SJZ39055.1"/>
    </source>
</evidence>
<dbReference type="Proteomes" id="UP000190625">
    <property type="component" value="Unassembled WGS sequence"/>
</dbReference>
<dbReference type="STRING" id="142842.SAMN02745118_00704"/>
<dbReference type="InterPro" id="IPR003018">
    <property type="entry name" value="GAF"/>
</dbReference>
<dbReference type="NCBIfam" id="TIGR00277">
    <property type="entry name" value="HDIG"/>
    <property type="match status" value="1"/>
</dbReference>
<dbReference type="PROSITE" id="PS51831">
    <property type="entry name" value="HD"/>
    <property type="match status" value="1"/>
</dbReference>
<dbReference type="InterPro" id="IPR003607">
    <property type="entry name" value="HD/PDEase_dom"/>
</dbReference>
<dbReference type="Gene3D" id="3.30.450.40">
    <property type="match status" value="1"/>
</dbReference>
<dbReference type="SMART" id="SM00471">
    <property type="entry name" value="HDc"/>
    <property type="match status" value="1"/>
</dbReference>
<dbReference type="CDD" id="cd00077">
    <property type="entry name" value="HDc"/>
    <property type="match status" value="1"/>
</dbReference>
<accession>A0A1T4K9R7</accession>
<organism evidence="3 4">
    <name type="scientific">Selenihalanaerobacter shriftii</name>
    <dbReference type="NCBI Taxonomy" id="142842"/>
    <lineage>
        <taxon>Bacteria</taxon>
        <taxon>Bacillati</taxon>
        <taxon>Bacillota</taxon>
        <taxon>Clostridia</taxon>
        <taxon>Halanaerobiales</taxon>
        <taxon>Halobacteroidaceae</taxon>
        <taxon>Selenihalanaerobacter</taxon>
    </lineage>
</organism>
<protein>
    <submittedName>
        <fullName evidence="3">HDIG domain-containing protein</fullName>
    </submittedName>
</protein>
<dbReference type="AlphaFoldDB" id="A0A1T4K9R7"/>
<dbReference type="RefSeq" id="WP_078809196.1">
    <property type="nucleotide sequence ID" value="NZ_FUWM01000005.1"/>
</dbReference>
<dbReference type="InterPro" id="IPR006675">
    <property type="entry name" value="HDIG_dom"/>
</dbReference>
<feature type="domain" description="HD" evidence="1">
    <location>
        <begin position="233"/>
        <end position="355"/>
    </location>
</feature>
<dbReference type="OrthoDB" id="9798833at2"/>
<name>A0A1T4K9R7_9FIRM</name>
<dbReference type="SUPFAM" id="SSF109604">
    <property type="entry name" value="HD-domain/PDEase-like"/>
    <property type="match status" value="1"/>
</dbReference>
<sequence>MNGNDLKRTFLAWKEFTSGQKVSITVRETVLKAWQRCEELGAPIDGLNVQQLLTKDLNGLKDNNRELIKAAKPLMKQLFSQIDYSKSLLILADSEGYLIEIAGNQEMQEHLNELDITEGVQVSEVEMGNNCVDCSIRLQKPIKIEGPEHYNRSFHNWNCYGSPIHNDDNQIEGVLSLITPLSNSNSYSLGLIISTTKAIENQLILNRRKLVVDSNSNLVDTFSKIIELKHLYTSKHSKDVAMYSKAIGIELGLDEKSMYNLRYAALLHDIGKVGISDNILNKPTSLTDQEYKEVQKHPIIGANLLKQVDLSDEIILGVRHHHEYFNGNGYPDKLQGSELSIIARIIAVADAFEAMTSKRPYRNPFSKNEAVCELKACAGSQFDPELVKVFIKALDNKDIFNIAL</sequence>
<dbReference type="PANTHER" id="PTHR43155:SF2">
    <property type="entry name" value="CYCLIC DI-GMP PHOSPHODIESTERASE PA4108"/>
    <property type="match status" value="1"/>
</dbReference>
<dbReference type="Gene3D" id="1.10.3210.10">
    <property type="entry name" value="Hypothetical protein af1432"/>
    <property type="match status" value="1"/>
</dbReference>
<feature type="domain" description="HD-GYP" evidence="2">
    <location>
        <begin position="211"/>
        <end position="404"/>
    </location>
</feature>
<gene>
    <name evidence="3" type="ORF">SAMN02745118_00704</name>
</gene>